<gene>
    <name evidence="2" type="ORF">ENV54_08110</name>
</gene>
<comment type="caution">
    <text evidence="2">The sequence shown here is derived from an EMBL/GenBank/DDBJ whole genome shotgun (WGS) entry which is preliminary data.</text>
</comment>
<sequence>MQSISGKESHASSRCPDCKMCLQCSENRCAACRGGSRKSPSTKMSIRDQIALYERLNPHISTAEDGQPSLHASCACLHGQEKRLDRQGSSDSRRETQIEQRVACSIDVS</sequence>
<accession>A0A7C4ET20</accession>
<name>A0A7C4ET20_9BACT</name>
<feature type="region of interest" description="Disordered" evidence="1">
    <location>
        <begin position="84"/>
        <end position="109"/>
    </location>
</feature>
<dbReference type="AlphaFoldDB" id="A0A7C4ET20"/>
<evidence type="ECO:0000313" key="2">
    <source>
        <dbReference type="EMBL" id="HGH61245.1"/>
    </source>
</evidence>
<feature type="compositionally biased region" description="Basic and acidic residues" evidence="1">
    <location>
        <begin position="84"/>
        <end position="98"/>
    </location>
</feature>
<dbReference type="EMBL" id="DTGT01000253">
    <property type="protein sequence ID" value="HGH61245.1"/>
    <property type="molecule type" value="Genomic_DNA"/>
</dbReference>
<evidence type="ECO:0000256" key="1">
    <source>
        <dbReference type="SAM" id="MobiDB-lite"/>
    </source>
</evidence>
<protein>
    <submittedName>
        <fullName evidence="2">Uncharacterized protein</fullName>
    </submittedName>
</protein>
<reference evidence="2" key="1">
    <citation type="journal article" date="2020" name="mSystems">
        <title>Genome- and Community-Level Interaction Insights into Carbon Utilization and Element Cycling Functions of Hydrothermarchaeota in Hydrothermal Sediment.</title>
        <authorList>
            <person name="Zhou Z."/>
            <person name="Liu Y."/>
            <person name="Xu W."/>
            <person name="Pan J."/>
            <person name="Luo Z.H."/>
            <person name="Li M."/>
        </authorList>
    </citation>
    <scope>NUCLEOTIDE SEQUENCE [LARGE SCALE GENOMIC DNA]</scope>
    <source>
        <strain evidence="2">SpSt-769</strain>
    </source>
</reference>
<organism evidence="2">
    <name type="scientific">Desulfomonile tiedjei</name>
    <dbReference type="NCBI Taxonomy" id="2358"/>
    <lineage>
        <taxon>Bacteria</taxon>
        <taxon>Pseudomonadati</taxon>
        <taxon>Thermodesulfobacteriota</taxon>
        <taxon>Desulfomonilia</taxon>
        <taxon>Desulfomonilales</taxon>
        <taxon>Desulfomonilaceae</taxon>
        <taxon>Desulfomonile</taxon>
    </lineage>
</organism>
<proteinExistence type="predicted"/>